<dbReference type="EMBL" id="CM042018">
    <property type="protein sequence ID" value="KAI3828556.1"/>
    <property type="molecule type" value="Genomic_DNA"/>
</dbReference>
<sequence length="583" mass="65056">MPRRLRHYRVSLEEQKESVARKDREQLLGFKNNRHKKDPKRETQMVDCEPFCQENQSRRLYTPLLDHTNPFLLPRRIPNLPAVSVSKTSSRRNLTVLSSSVETHSSNSDNLIPILATSAALLFLGLGGVRSSACFAATSGRIPPDVAISDDNALTDNQPILDSEDVGEYDSEELKAAFEGYKSKTYALTVPLRIVALRNSVPPIWIKNFIQSQGKRVKFRLEFRGTIEDIFSELSKTIGEGIVTSKSAGAADIVSLGDTWLNFAISKKLIEPVQGVDDHDWFHTLSDKWKVYLRRNSEGKSDAQGKIYAVPYRWGSMVIAYRKNKFRQHNLAPIEDWSDLWRPDLAGKIAMVDSPREVVGAVLKYLGASYNTSDIDSEVTGGRNAVKHELASLRKQVRLFDSANYLKAFNVGDVWVAVGWSSDIVPAAKRMSNVAVIVPKSGASLWADLWAIPAATGVAKEELGGRTRGPSPLVHQWLDFCLQAQRAIPFEEEIIAGASPSAIDHTRVPKSKDLTKNKPKLDTNLIAGVPPPDVLTRCEFLEPLSDSASLDYQWLIASMQNPNHGFMHKLQHFMFQASKVLQL</sequence>
<dbReference type="Proteomes" id="UP001056120">
    <property type="component" value="Linkage Group LG01"/>
</dbReference>
<comment type="caution">
    <text evidence="1">The sequence shown here is derived from an EMBL/GenBank/DDBJ whole genome shotgun (WGS) entry which is preliminary data.</text>
</comment>
<name>A0ACB9K8A7_9ASTR</name>
<evidence type="ECO:0000313" key="1">
    <source>
        <dbReference type="EMBL" id="KAI3828556.1"/>
    </source>
</evidence>
<reference evidence="1 2" key="2">
    <citation type="journal article" date="2022" name="Mol. Ecol. Resour.">
        <title>The genomes of chicory, endive, great burdock and yacon provide insights into Asteraceae paleo-polyploidization history and plant inulin production.</title>
        <authorList>
            <person name="Fan W."/>
            <person name="Wang S."/>
            <person name="Wang H."/>
            <person name="Wang A."/>
            <person name="Jiang F."/>
            <person name="Liu H."/>
            <person name="Zhao H."/>
            <person name="Xu D."/>
            <person name="Zhang Y."/>
        </authorList>
    </citation>
    <scope>NUCLEOTIDE SEQUENCE [LARGE SCALE GENOMIC DNA]</scope>
    <source>
        <strain evidence="2">cv. Yunnan</strain>
        <tissue evidence="1">Leaves</tissue>
    </source>
</reference>
<organism evidence="1 2">
    <name type="scientific">Smallanthus sonchifolius</name>
    <dbReference type="NCBI Taxonomy" id="185202"/>
    <lineage>
        <taxon>Eukaryota</taxon>
        <taxon>Viridiplantae</taxon>
        <taxon>Streptophyta</taxon>
        <taxon>Embryophyta</taxon>
        <taxon>Tracheophyta</taxon>
        <taxon>Spermatophyta</taxon>
        <taxon>Magnoliopsida</taxon>
        <taxon>eudicotyledons</taxon>
        <taxon>Gunneridae</taxon>
        <taxon>Pentapetalae</taxon>
        <taxon>asterids</taxon>
        <taxon>campanulids</taxon>
        <taxon>Asterales</taxon>
        <taxon>Asteraceae</taxon>
        <taxon>Asteroideae</taxon>
        <taxon>Heliantheae alliance</taxon>
        <taxon>Millerieae</taxon>
        <taxon>Smallanthus</taxon>
    </lineage>
</organism>
<proteinExistence type="predicted"/>
<protein>
    <submittedName>
        <fullName evidence="1">Uncharacterized protein</fullName>
    </submittedName>
</protein>
<reference evidence="2" key="1">
    <citation type="journal article" date="2022" name="Mol. Ecol. Resour.">
        <title>The genomes of chicory, endive, great burdock and yacon provide insights into Asteraceae palaeo-polyploidization history and plant inulin production.</title>
        <authorList>
            <person name="Fan W."/>
            <person name="Wang S."/>
            <person name="Wang H."/>
            <person name="Wang A."/>
            <person name="Jiang F."/>
            <person name="Liu H."/>
            <person name="Zhao H."/>
            <person name="Xu D."/>
            <person name="Zhang Y."/>
        </authorList>
    </citation>
    <scope>NUCLEOTIDE SEQUENCE [LARGE SCALE GENOMIC DNA]</scope>
    <source>
        <strain evidence="2">cv. Yunnan</strain>
    </source>
</reference>
<gene>
    <name evidence="1" type="ORF">L1987_02658</name>
</gene>
<evidence type="ECO:0000313" key="2">
    <source>
        <dbReference type="Proteomes" id="UP001056120"/>
    </source>
</evidence>
<keyword evidence="2" id="KW-1185">Reference proteome</keyword>
<accession>A0ACB9K8A7</accession>